<evidence type="ECO:0000259" key="5">
    <source>
        <dbReference type="PROSITE" id="PS51891"/>
    </source>
</evidence>
<dbReference type="SUPFAM" id="SSF51316">
    <property type="entry name" value="Mss4-like"/>
    <property type="match status" value="1"/>
</dbReference>
<name>A0ABW8JZU3_9GAMM</name>
<dbReference type="RefSeq" id="WP_379984837.1">
    <property type="nucleotide sequence ID" value="NZ_JADIKD010000006.1"/>
</dbReference>
<dbReference type="InterPro" id="IPR011057">
    <property type="entry name" value="Mss4-like_sf"/>
</dbReference>
<dbReference type="PANTHER" id="PTHR33337">
    <property type="entry name" value="GFA DOMAIN-CONTAINING PROTEIN"/>
    <property type="match status" value="1"/>
</dbReference>
<dbReference type="PROSITE" id="PS51891">
    <property type="entry name" value="CENP_V_GFA"/>
    <property type="match status" value="1"/>
</dbReference>
<reference evidence="6 7" key="1">
    <citation type="submission" date="2020-10" db="EMBL/GenBank/DDBJ databases">
        <title>Phylogeny of dyella-like bacteria.</title>
        <authorList>
            <person name="Fu J."/>
        </authorList>
    </citation>
    <scope>NUCLEOTIDE SEQUENCE [LARGE SCALE GENOMIC DNA]</scope>
    <source>
        <strain evidence="6 7">BB4</strain>
    </source>
</reference>
<comment type="caution">
    <text evidence="6">The sequence shown here is derived from an EMBL/GenBank/DDBJ whole genome shotgun (WGS) entry which is preliminary data.</text>
</comment>
<dbReference type="PANTHER" id="PTHR33337:SF40">
    <property type="entry name" value="CENP-V_GFA DOMAIN-CONTAINING PROTEIN-RELATED"/>
    <property type="match status" value="1"/>
</dbReference>
<dbReference type="Pfam" id="PF04828">
    <property type="entry name" value="GFA"/>
    <property type="match status" value="1"/>
</dbReference>
<keyword evidence="7" id="KW-1185">Reference proteome</keyword>
<protein>
    <submittedName>
        <fullName evidence="6">GFA family protein</fullName>
    </submittedName>
</protein>
<organism evidence="6 7">
    <name type="scientific">Dyella koreensis</name>
    <dbReference type="NCBI Taxonomy" id="311235"/>
    <lineage>
        <taxon>Bacteria</taxon>
        <taxon>Pseudomonadati</taxon>
        <taxon>Pseudomonadota</taxon>
        <taxon>Gammaproteobacteria</taxon>
        <taxon>Lysobacterales</taxon>
        <taxon>Rhodanobacteraceae</taxon>
        <taxon>Dyella</taxon>
    </lineage>
</organism>
<keyword evidence="4" id="KW-0456">Lyase</keyword>
<feature type="domain" description="CENP-V/GFA" evidence="5">
    <location>
        <begin position="5"/>
        <end position="108"/>
    </location>
</feature>
<evidence type="ECO:0000256" key="3">
    <source>
        <dbReference type="ARBA" id="ARBA00022833"/>
    </source>
</evidence>
<evidence type="ECO:0000256" key="1">
    <source>
        <dbReference type="ARBA" id="ARBA00005495"/>
    </source>
</evidence>
<evidence type="ECO:0000313" key="6">
    <source>
        <dbReference type="EMBL" id="MFK2916182.1"/>
    </source>
</evidence>
<proteinExistence type="inferred from homology"/>
<dbReference type="EMBL" id="JADIKD010000006">
    <property type="protein sequence ID" value="MFK2916182.1"/>
    <property type="molecule type" value="Genomic_DNA"/>
</dbReference>
<accession>A0ABW8JZU3</accession>
<keyword evidence="3" id="KW-0862">Zinc</keyword>
<comment type="similarity">
    <text evidence="1">Belongs to the Gfa family.</text>
</comment>
<evidence type="ECO:0000256" key="4">
    <source>
        <dbReference type="ARBA" id="ARBA00023239"/>
    </source>
</evidence>
<sequence>MGHPIEGGCLCGAVRYRASGKPLAQTLCHCRSCRLASGAPALAWVVFRADDFVFVQGEPAEFSSSPGVVRGFCPQCGTPLTYRRATKGDTIDVTTATLDSADDFAPTKEIWVDHKLTWACLNDALPHYAKSSVGALPLTKGDTP</sequence>
<keyword evidence="2" id="KW-0479">Metal-binding</keyword>
<dbReference type="Proteomes" id="UP001620408">
    <property type="component" value="Unassembled WGS sequence"/>
</dbReference>
<dbReference type="InterPro" id="IPR006913">
    <property type="entry name" value="CENP-V/GFA"/>
</dbReference>
<gene>
    <name evidence="6" type="ORF">ISS97_02805</name>
</gene>
<evidence type="ECO:0000256" key="2">
    <source>
        <dbReference type="ARBA" id="ARBA00022723"/>
    </source>
</evidence>
<evidence type="ECO:0000313" key="7">
    <source>
        <dbReference type="Proteomes" id="UP001620408"/>
    </source>
</evidence>
<dbReference type="Gene3D" id="3.90.1590.10">
    <property type="entry name" value="glutathione-dependent formaldehyde- activating enzyme (gfa)"/>
    <property type="match status" value="1"/>
</dbReference>